<dbReference type="InterPro" id="IPR036271">
    <property type="entry name" value="Tet_transcr_reg_TetR-rel_C_sf"/>
</dbReference>
<reference evidence="3" key="1">
    <citation type="submission" date="2018-05" db="EMBL/GenBank/DDBJ databases">
        <authorList>
            <person name="Lanie J.A."/>
            <person name="Ng W.-L."/>
            <person name="Kazmierczak K.M."/>
            <person name="Andrzejewski T.M."/>
            <person name="Davidsen T.M."/>
            <person name="Wayne K.J."/>
            <person name="Tettelin H."/>
            <person name="Glass J.I."/>
            <person name="Rusch D."/>
            <person name="Podicherti R."/>
            <person name="Tsui H.-C.T."/>
            <person name="Winkler M.E."/>
        </authorList>
    </citation>
    <scope>NUCLEOTIDE SEQUENCE</scope>
</reference>
<keyword evidence="1" id="KW-0238">DNA-binding</keyword>
<dbReference type="PANTHER" id="PTHR30328:SF54">
    <property type="entry name" value="HTH-TYPE TRANSCRIPTIONAL REPRESSOR SCO4008"/>
    <property type="match status" value="1"/>
</dbReference>
<feature type="domain" description="HTH tetR-type" evidence="2">
    <location>
        <begin position="2"/>
        <end position="62"/>
    </location>
</feature>
<proteinExistence type="predicted"/>
<accession>A0A381Z9D1</accession>
<evidence type="ECO:0000313" key="3">
    <source>
        <dbReference type="EMBL" id="SVA85850.1"/>
    </source>
</evidence>
<dbReference type="PANTHER" id="PTHR30328">
    <property type="entry name" value="TRANSCRIPTIONAL REPRESSOR"/>
    <property type="match status" value="1"/>
</dbReference>
<dbReference type="GO" id="GO:0003677">
    <property type="term" value="F:DNA binding"/>
    <property type="evidence" value="ECO:0007669"/>
    <property type="project" value="UniProtKB-KW"/>
</dbReference>
<dbReference type="PROSITE" id="PS50977">
    <property type="entry name" value="HTH_TETR_2"/>
    <property type="match status" value="1"/>
</dbReference>
<dbReference type="SUPFAM" id="SSF46689">
    <property type="entry name" value="Homeodomain-like"/>
    <property type="match status" value="1"/>
</dbReference>
<dbReference type="AlphaFoldDB" id="A0A381Z9D1"/>
<protein>
    <recommendedName>
        <fullName evidence="2">HTH tetR-type domain-containing protein</fullName>
    </recommendedName>
</protein>
<dbReference type="Gene3D" id="1.10.357.10">
    <property type="entry name" value="Tetracycline Repressor, domain 2"/>
    <property type="match status" value="1"/>
</dbReference>
<evidence type="ECO:0000259" key="2">
    <source>
        <dbReference type="PROSITE" id="PS50977"/>
    </source>
</evidence>
<gene>
    <name evidence="3" type="ORF">METZ01_LOCUS138704</name>
</gene>
<sequence length="203" mass="23659">MINQETHILKEGFEEIADIGVRSFTIDSFSKRIKMSKKTIYKFFPTKENLISAIMHFIFNRINSSFKEVMNGEPNPAVQFIKIMETIAKFAGRTPVNKVSELKSLYPEIWKEIESFRLSHQDDFYTILRNAQKQRLARDDINMRSVAIVYINTINSTFQPEFFLKNDLPIRETIRGFVQVVARGIFTPAGLEAIKKYHEQNTI</sequence>
<dbReference type="EMBL" id="UINC01020443">
    <property type="protein sequence ID" value="SVA85850.1"/>
    <property type="molecule type" value="Genomic_DNA"/>
</dbReference>
<dbReference type="SUPFAM" id="SSF48498">
    <property type="entry name" value="Tetracyclin repressor-like, C-terminal domain"/>
    <property type="match status" value="1"/>
</dbReference>
<evidence type="ECO:0000256" key="1">
    <source>
        <dbReference type="ARBA" id="ARBA00023125"/>
    </source>
</evidence>
<organism evidence="3">
    <name type="scientific">marine metagenome</name>
    <dbReference type="NCBI Taxonomy" id="408172"/>
    <lineage>
        <taxon>unclassified sequences</taxon>
        <taxon>metagenomes</taxon>
        <taxon>ecological metagenomes</taxon>
    </lineage>
</organism>
<dbReference type="Gene3D" id="1.10.10.60">
    <property type="entry name" value="Homeodomain-like"/>
    <property type="match status" value="1"/>
</dbReference>
<dbReference type="InterPro" id="IPR050109">
    <property type="entry name" value="HTH-type_TetR-like_transc_reg"/>
</dbReference>
<dbReference type="InterPro" id="IPR001647">
    <property type="entry name" value="HTH_TetR"/>
</dbReference>
<dbReference type="Pfam" id="PF00440">
    <property type="entry name" value="TetR_N"/>
    <property type="match status" value="1"/>
</dbReference>
<name>A0A381Z9D1_9ZZZZ</name>
<dbReference type="InterPro" id="IPR009057">
    <property type="entry name" value="Homeodomain-like_sf"/>
</dbReference>